<gene>
    <name evidence="1" type="ORF">GRI34_12920</name>
</gene>
<evidence type="ECO:0000313" key="1">
    <source>
        <dbReference type="EMBL" id="MXO97318.1"/>
    </source>
</evidence>
<dbReference type="Pfam" id="PF11994">
    <property type="entry name" value="DUF3489"/>
    <property type="match status" value="1"/>
</dbReference>
<protein>
    <submittedName>
        <fullName evidence="1">DUF3489 domain-containing protein</fullName>
    </submittedName>
</protein>
<dbReference type="OrthoDB" id="7206991at2"/>
<proteinExistence type="predicted"/>
<evidence type="ECO:0000313" key="2">
    <source>
        <dbReference type="Proteomes" id="UP000432727"/>
    </source>
</evidence>
<reference evidence="1 2" key="1">
    <citation type="submission" date="2019-12" db="EMBL/GenBank/DDBJ databases">
        <title>Genomic-based taxomic classification of the family Erythrobacteraceae.</title>
        <authorList>
            <person name="Xu L."/>
        </authorList>
    </citation>
    <scope>NUCLEOTIDE SEQUENCE [LARGE SCALE GENOMIC DNA]</scope>
    <source>
        <strain evidence="1 2">JCM 12189</strain>
    </source>
</reference>
<accession>A0A6I4TRU4</accession>
<keyword evidence="2" id="KW-1185">Reference proteome</keyword>
<name>A0A6I4TRU4_9SPHN</name>
<dbReference type="Proteomes" id="UP000432727">
    <property type="component" value="Unassembled WGS sequence"/>
</dbReference>
<dbReference type="InterPro" id="IPR021880">
    <property type="entry name" value="DUF3489"/>
</dbReference>
<sequence>MTARAMTKLDHLEKMIRRKNGASIAEMMKATGWQSHSVRGALAGALKKRGLAIASEKIDGVRRYRADEQT</sequence>
<dbReference type="AlphaFoldDB" id="A0A6I4TRU4"/>
<dbReference type="EMBL" id="WTYI01000001">
    <property type="protein sequence ID" value="MXO97318.1"/>
    <property type="molecule type" value="Genomic_DNA"/>
</dbReference>
<comment type="caution">
    <text evidence="1">The sequence shown here is derived from an EMBL/GenBank/DDBJ whole genome shotgun (WGS) entry which is preliminary data.</text>
</comment>
<organism evidence="1 2">
    <name type="scientific">Qipengyuania aquimaris</name>
    <dbReference type="NCBI Taxonomy" id="255984"/>
    <lineage>
        <taxon>Bacteria</taxon>
        <taxon>Pseudomonadati</taxon>
        <taxon>Pseudomonadota</taxon>
        <taxon>Alphaproteobacteria</taxon>
        <taxon>Sphingomonadales</taxon>
        <taxon>Erythrobacteraceae</taxon>
        <taxon>Qipengyuania</taxon>
    </lineage>
</organism>